<dbReference type="PANTHER" id="PTHR38108">
    <property type="entry name" value="UPF0319 PROTEIN YCCT"/>
    <property type="match status" value="1"/>
</dbReference>
<evidence type="ECO:0000256" key="3">
    <source>
        <dbReference type="HAMAP-Rule" id="MF_00789"/>
    </source>
</evidence>
<comment type="caution">
    <text evidence="5">The sequence shown here is derived from an EMBL/GenBank/DDBJ whole genome shotgun (WGS) entry which is preliminary data.</text>
</comment>
<accession>A0A3S0I342</accession>
<dbReference type="EMBL" id="RXNV01000022">
    <property type="protein sequence ID" value="RTR26330.1"/>
    <property type="molecule type" value="Genomic_DNA"/>
</dbReference>
<dbReference type="PANTHER" id="PTHR38108:SF1">
    <property type="entry name" value="UPF0319 PROTEIN YCCT"/>
    <property type="match status" value="1"/>
</dbReference>
<name>A0A3S0I342_9GAMM</name>
<evidence type="ECO:0000256" key="2">
    <source>
        <dbReference type="ARBA" id="ARBA00022729"/>
    </source>
</evidence>
<dbReference type="Proteomes" id="UP000282060">
    <property type="component" value="Unassembled WGS sequence"/>
</dbReference>
<evidence type="ECO:0000313" key="6">
    <source>
        <dbReference type="Proteomes" id="UP000282060"/>
    </source>
</evidence>
<reference evidence="5 6" key="1">
    <citation type="submission" date="2018-12" db="EMBL/GenBank/DDBJ databases">
        <authorList>
            <person name="Yu L."/>
        </authorList>
    </citation>
    <scope>NUCLEOTIDE SEQUENCE [LARGE SCALE GENOMIC DNA]</scope>
    <source>
        <strain evidence="5 6">HAW-EB5</strain>
    </source>
</reference>
<dbReference type="Pfam" id="PF09829">
    <property type="entry name" value="DUF2057"/>
    <property type="match status" value="1"/>
</dbReference>
<feature type="signal peptide" evidence="3">
    <location>
        <begin position="1"/>
        <end position="24"/>
    </location>
</feature>
<evidence type="ECO:0000256" key="1">
    <source>
        <dbReference type="ARBA" id="ARBA00008490"/>
    </source>
</evidence>
<protein>
    <recommendedName>
        <fullName evidence="3">UPF0319 protein EKG39_22165</fullName>
    </recommendedName>
</protein>
<dbReference type="RefSeq" id="WP_126508159.1">
    <property type="nucleotide sequence ID" value="NZ_RXNV01000022.1"/>
</dbReference>
<dbReference type="OrthoDB" id="7058190at2"/>
<comment type="similarity">
    <text evidence="1 3">Belongs to the UPF0319 family.</text>
</comment>
<dbReference type="AlphaFoldDB" id="A0A3S0I342"/>
<evidence type="ECO:0000313" key="5">
    <source>
        <dbReference type="EMBL" id="RTR26330.1"/>
    </source>
</evidence>
<feature type="chain" id="PRO_5018799781" description="UPF0319 protein EKG39_22165" evidence="3">
    <location>
        <begin position="25"/>
        <end position="229"/>
    </location>
</feature>
<dbReference type="HAMAP" id="MF_00789">
    <property type="entry name" value="UPF0319"/>
    <property type="match status" value="1"/>
</dbReference>
<proteinExistence type="inferred from homology"/>
<keyword evidence="6" id="KW-1185">Reference proteome</keyword>
<evidence type="ECO:0000256" key="4">
    <source>
        <dbReference type="SAM" id="MobiDB-lite"/>
    </source>
</evidence>
<sequence length="229" mass="25253" precursor="true">MKHLTFLASLSTITTLLFASQAWADPTLSFPNSAELLVVNGKSTEADSPVTLTEGKNQIVFKYNTSFRQQGQQKRFSSEAIILSFEASNQTYKLKLPKLKSSSDADKFNSAPLIQLSDHKDLAVNYDTDILTKEGLQLGRDYSEEISLYNQTEASAAVAGFVIGKETANGHNAEAITTTSLPKSPASKQATSQSKESPDQINVGQMLDFWYQQADEETRKAFKARIKDK</sequence>
<feature type="region of interest" description="Disordered" evidence="4">
    <location>
        <begin position="178"/>
        <end position="201"/>
    </location>
</feature>
<organism evidence="5 6">
    <name type="scientific">Shewanella atlantica</name>
    <dbReference type="NCBI Taxonomy" id="271099"/>
    <lineage>
        <taxon>Bacteria</taxon>
        <taxon>Pseudomonadati</taxon>
        <taxon>Pseudomonadota</taxon>
        <taxon>Gammaproteobacteria</taxon>
        <taxon>Alteromonadales</taxon>
        <taxon>Shewanellaceae</taxon>
        <taxon>Shewanella</taxon>
    </lineage>
</organism>
<keyword evidence="2 3" id="KW-0732">Signal</keyword>
<gene>
    <name evidence="5" type="ORF">EKG39_22165</name>
</gene>
<dbReference type="InterPro" id="IPR018635">
    <property type="entry name" value="UPF0319"/>
</dbReference>